<reference evidence="1" key="1">
    <citation type="journal article" date="2019" name="bioRxiv">
        <title>The Genome of the Zebra Mussel, Dreissena polymorpha: A Resource for Invasive Species Research.</title>
        <authorList>
            <person name="McCartney M.A."/>
            <person name="Auch B."/>
            <person name="Kono T."/>
            <person name="Mallez S."/>
            <person name="Zhang Y."/>
            <person name="Obille A."/>
            <person name="Becker A."/>
            <person name="Abrahante J.E."/>
            <person name="Garbe J."/>
            <person name="Badalamenti J.P."/>
            <person name="Herman A."/>
            <person name="Mangelson H."/>
            <person name="Liachko I."/>
            <person name="Sullivan S."/>
            <person name="Sone E.D."/>
            <person name="Koren S."/>
            <person name="Silverstein K.A.T."/>
            <person name="Beckman K.B."/>
            <person name="Gohl D.M."/>
        </authorList>
    </citation>
    <scope>NUCLEOTIDE SEQUENCE</scope>
    <source>
        <strain evidence="1">Duluth1</strain>
        <tissue evidence="1">Whole animal</tissue>
    </source>
</reference>
<dbReference type="InterPro" id="IPR016187">
    <property type="entry name" value="CTDL_fold"/>
</dbReference>
<dbReference type="EMBL" id="JAIWYP010000007">
    <property type="protein sequence ID" value="KAH3795569.1"/>
    <property type="molecule type" value="Genomic_DNA"/>
</dbReference>
<proteinExistence type="predicted"/>
<protein>
    <recommendedName>
        <fullName evidence="3">C-type lectin</fullName>
    </recommendedName>
</protein>
<name>A0A9D4FD65_DREPO</name>
<reference evidence="1" key="2">
    <citation type="submission" date="2020-11" db="EMBL/GenBank/DDBJ databases">
        <authorList>
            <person name="McCartney M.A."/>
            <person name="Auch B."/>
            <person name="Kono T."/>
            <person name="Mallez S."/>
            <person name="Becker A."/>
            <person name="Gohl D.M."/>
            <person name="Silverstein K.A.T."/>
            <person name="Koren S."/>
            <person name="Bechman K.B."/>
            <person name="Herman A."/>
            <person name="Abrahante J.E."/>
            <person name="Garbe J."/>
        </authorList>
    </citation>
    <scope>NUCLEOTIDE SEQUENCE</scope>
    <source>
        <strain evidence="1">Duluth1</strain>
        <tissue evidence="1">Whole animal</tissue>
    </source>
</reference>
<sequence>MKRFRHSCYFVVQDPLTWDAARRRCTDRGAYLTVLNDNRGILVASVVSQAP</sequence>
<evidence type="ECO:0008006" key="3">
    <source>
        <dbReference type="Google" id="ProtNLM"/>
    </source>
</evidence>
<dbReference type="InterPro" id="IPR016186">
    <property type="entry name" value="C-type_lectin-like/link_sf"/>
</dbReference>
<keyword evidence="2" id="KW-1185">Reference proteome</keyword>
<accession>A0A9D4FD65</accession>
<evidence type="ECO:0000313" key="1">
    <source>
        <dbReference type="EMBL" id="KAH3795569.1"/>
    </source>
</evidence>
<dbReference type="Gene3D" id="3.10.100.10">
    <property type="entry name" value="Mannose-Binding Protein A, subunit A"/>
    <property type="match status" value="1"/>
</dbReference>
<gene>
    <name evidence="1" type="ORF">DPMN_149123</name>
</gene>
<evidence type="ECO:0000313" key="2">
    <source>
        <dbReference type="Proteomes" id="UP000828390"/>
    </source>
</evidence>
<comment type="caution">
    <text evidence="1">The sequence shown here is derived from an EMBL/GenBank/DDBJ whole genome shotgun (WGS) entry which is preliminary data.</text>
</comment>
<dbReference type="Proteomes" id="UP000828390">
    <property type="component" value="Unassembled WGS sequence"/>
</dbReference>
<dbReference type="SUPFAM" id="SSF56436">
    <property type="entry name" value="C-type lectin-like"/>
    <property type="match status" value="1"/>
</dbReference>
<organism evidence="1 2">
    <name type="scientific">Dreissena polymorpha</name>
    <name type="common">Zebra mussel</name>
    <name type="synonym">Mytilus polymorpha</name>
    <dbReference type="NCBI Taxonomy" id="45954"/>
    <lineage>
        <taxon>Eukaryota</taxon>
        <taxon>Metazoa</taxon>
        <taxon>Spiralia</taxon>
        <taxon>Lophotrochozoa</taxon>
        <taxon>Mollusca</taxon>
        <taxon>Bivalvia</taxon>
        <taxon>Autobranchia</taxon>
        <taxon>Heteroconchia</taxon>
        <taxon>Euheterodonta</taxon>
        <taxon>Imparidentia</taxon>
        <taxon>Neoheterodontei</taxon>
        <taxon>Myida</taxon>
        <taxon>Dreissenoidea</taxon>
        <taxon>Dreissenidae</taxon>
        <taxon>Dreissena</taxon>
    </lineage>
</organism>
<dbReference type="AlphaFoldDB" id="A0A9D4FD65"/>